<dbReference type="EMBL" id="BGPR01017896">
    <property type="protein sequence ID" value="GBN77616.1"/>
    <property type="molecule type" value="Genomic_DNA"/>
</dbReference>
<proteinExistence type="predicted"/>
<evidence type="ECO:0000313" key="1">
    <source>
        <dbReference type="EMBL" id="GBN77616.1"/>
    </source>
</evidence>
<sequence>MGHSPTSGKRLWLSRFATGPAVQAEGVLGQPGDRRKSRLLLRVRPAIALWRAHVRSLRGGDRIILGSYCMATGPSCYSASQAGGLLGVSRV</sequence>
<evidence type="ECO:0000313" key="2">
    <source>
        <dbReference type="Proteomes" id="UP000499080"/>
    </source>
</evidence>
<protein>
    <submittedName>
        <fullName evidence="1">Uncharacterized protein</fullName>
    </submittedName>
</protein>
<accession>A0A4Y2RQI3</accession>
<reference evidence="1 2" key="1">
    <citation type="journal article" date="2019" name="Sci. Rep.">
        <title>Orb-weaving spider Araneus ventricosus genome elucidates the spidroin gene catalogue.</title>
        <authorList>
            <person name="Kono N."/>
            <person name="Nakamura H."/>
            <person name="Ohtoshi R."/>
            <person name="Moran D.A.P."/>
            <person name="Shinohara A."/>
            <person name="Yoshida Y."/>
            <person name="Fujiwara M."/>
            <person name="Mori M."/>
            <person name="Tomita M."/>
            <person name="Arakawa K."/>
        </authorList>
    </citation>
    <scope>NUCLEOTIDE SEQUENCE [LARGE SCALE GENOMIC DNA]</scope>
</reference>
<organism evidence="1 2">
    <name type="scientific">Araneus ventricosus</name>
    <name type="common">Orbweaver spider</name>
    <name type="synonym">Epeira ventricosa</name>
    <dbReference type="NCBI Taxonomy" id="182803"/>
    <lineage>
        <taxon>Eukaryota</taxon>
        <taxon>Metazoa</taxon>
        <taxon>Ecdysozoa</taxon>
        <taxon>Arthropoda</taxon>
        <taxon>Chelicerata</taxon>
        <taxon>Arachnida</taxon>
        <taxon>Araneae</taxon>
        <taxon>Araneomorphae</taxon>
        <taxon>Entelegynae</taxon>
        <taxon>Araneoidea</taxon>
        <taxon>Araneidae</taxon>
        <taxon>Araneus</taxon>
    </lineage>
</organism>
<dbReference type="Proteomes" id="UP000499080">
    <property type="component" value="Unassembled WGS sequence"/>
</dbReference>
<name>A0A4Y2RQI3_ARAVE</name>
<dbReference type="AlphaFoldDB" id="A0A4Y2RQI3"/>
<gene>
    <name evidence="1" type="ORF">AVEN_217881_1</name>
</gene>
<keyword evidence="2" id="KW-1185">Reference proteome</keyword>
<comment type="caution">
    <text evidence="1">The sequence shown here is derived from an EMBL/GenBank/DDBJ whole genome shotgun (WGS) entry which is preliminary data.</text>
</comment>